<organism evidence="1 2">
    <name type="scientific">Vibrio diabolicus</name>
    <dbReference type="NCBI Taxonomy" id="50719"/>
    <lineage>
        <taxon>Bacteria</taxon>
        <taxon>Pseudomonadati</taxon>
        <taxon>Pseudomonadota</taxon>
        <taxon>Gammaproteobacteria</taxon>
        <taxon>Vibrionales</taxon>
        <taxon>Vibrionaceae</taxon>
        <taxon>Vibrio</taxon>
        <taxon>Vibrio diabolicus subgroup</taxon>
    </lineage>
</organism>
<dbReference type="AlphaFoldDB" id="A0AA92LVR5"/>
<evidence type="ECO:0000313" key="2">
    <source>
        <dbReference type="Proteomes" id="UP000596337"/>
    </source>
</evidence>
<dbReference type="RefSeq" id="WP_104970710.1">
    <property type="nucleotide sequence ID" value="NZ_CANMIY010000007.1"/>
</dbReference>
<protein>
    <submittedName>
        <fullName evidence="1">Uncharacterized protein</fullName>
    </submittedName>
</protein>
<gene>
    <name evidence="1" type="ORF">JOS67_21960</name>
</gene>
<reference evidence="1 2" key="1">
    <citation type="submission" date="2021-01" db="EMBL/GenBank/DDBJ databases">
        <title>Characterization of a novel blaVMB-2- harboring plasmid in Vibrio diabolicus.</title>
        <authorList>
            <person name="Liu M."/>
        </authorList>
    </citation>
    <scope>NUCLEOTIDE SEQUENCE [LARGE SCALE GENOMIC DNA]</scope>
    <source>
        <strain evidence="1 2">SLV18</strain>
    </source>
</reference>
<name>A0AA92LVR5_9VIBR</name>
<sequence>MIFKSRHEIMADYYLNKTILDIKLNKYPEEINSIDLNNEKENLKIKVLSREITKLDSDNLIVDCASLIMTNSILTKAIINIELENNSLIYKVKNVRIFKYEDCNTKFEKICLSERYIV</sequence>
<dbReference type="KEGG" id="vdb:AL552_07225"/>
<dbReference type="EMBL" id="CP069197">
    <property type="protein sequence ID" value="QRG84813.1"/>
    <property type="molecule type" value="Genomic_DNA"/>
</dbReference>
<dbReference type="Proteomes" id="UP000596337">
    <property type="component" value="Chromosome 2"/>
</dbReference>
<evidence type="ECO:0000313" key="1">
    <source>
        <dbReference type="EMBL" id="QRG84813.1"/>
    </source>
</evidence>
<proteinExistence type="predicted"/>
<accession>A0AA92LVR5</accession>